<proteinExistence type="predicted"/>
<dbReference type="AlphaFoldDB" id="A0A653DIY3"/>
<name>A0A653DIY3_CALMS</name>
<feature type="non-terminal residue" evidence="1">
    <location>
        <position position="1"/>
    </location>
</feature>
<protein>
    <submittedName>
        <fullName evidence="1">Uncharacterized protein</fullName>
    </submittedName>
</protein>
<evidence type="ECO:0000313" key="1">
    <source>
        <dbReference type="EMBL" id="VEN59827.1"/>
    </source>
</evidence>
<dbReference type="EMBL" id="CAACVG010012167">
    <property type="protein sequence ID" value="VEN59827.1"/>
    <property type="molecule type" value="Genomic_DNA"/>
</dbReference>
<accession>A0A653DIY3</accession>
<evidence type="ECO:0000313" key="2">
    <source>
        <dbReference type="Proteomes" id="UP000410492"/>
    </source>
</evidence>
<reference evidence="1 2" key="1">
    <citation type="submission" date="2019-01" db="EMBL/GenBank/DDBJ databases">
        <authorList>
            <person name="Sayadi A."/>
        </authorList>
    </citation>
    <scope>NUCLEOTIDE SEQUENCE [LARGE SCALE GENOMIC DNA]</scope>
</reference>
<keyword evidence="2" id="KW-1185">Reference proteome</keyword>
<organism evidence="1 2">
    <name type="scientific">Callosobruchus maculatus</name>
    <name type="common">Southern cowpea weevil</name>
    <name type="synonym">Pulse bruchid</name>
    <dbReference type="NCBI Taxonomy" id="64391"/>
    <lineage>
        <taxon>Eukaryota</taxon>
        <taxon>Metazoa</taxon>
        <taxon>Ecdysozoa</taxon>
        <taxon>Arthropoda</taxon>
        <taxon>Hexapoda</taxon>
        <taxon>Insecta</taxon>
        <taxon>Pterygota</taxon>
        <taxon>Neoptera</taxon>
        <taxon>Endopterygota</taxon>
        <taxon>Coleoptera</taxon>
        <taxon>Polyphaga</taxon>
        <taxon>Cucujiformia</taxon>
        <taxon>Chrysomeloidea</taxon>
        <taxon>Chrysomelidae</taxon>
        <taxon>Bruchinae</taxon>
        <taxon>Bruchini</taxon>
        <taxon>Callosobruchus</taxon>
    </lineage>
</organism>
<gene>
    <name evidence="1" type="ORF">CALMAC_LOCUS17704</name>
</gene>
<dbReference type="Proteomes" id="UP000410492">
    <property type="component" value="Unassembled WGS sequence"/>
</dbReference>
<sequence length="20" mass="2344">SVYTKVPIIRPWLLPAHLHC</sequence>